<dbReference type="EC" id="1.13.11.20" evidence="3 9"/>
<dbReference type="Proteomes" id="UP000694941">
    <property type="component" value="Unplaced"/>
</dbReference>
<dbReference type="Gene3D" id="2.60.120.10">
    <property type="entry name" value="Jelly Rolls"/>
    <property type="match status" value="1"/>
</dbReference>
<keyword evidence="8 9" id="KW-0408">Iron</keyword>
<dbReference type="PANTHER" id="PTHR12918:SF1">
    <property type="entry name" value="CYSTEINE DIOXYGENASE TYPE 1"/>
    <property type="match status" value="1"/>
</dbReference>
<evidence type="ECO:0000256" key="3">
    <source>
        <dbReference type="ARBA" id="ARBA00013133"/>
    </source>
</evidence>
<evidence type="ECO:0000256" key="8">
    <source>
        <dbReference type="ARBA" id="ARBA00023004"/>
    </source>
</evidence>
<evidence type="ECO:0000256" key="9">
    <source>
        <dbReference type="RuleBase" id="RU366010"/>
    </source>
</evidence>
<keyword evidence="5" id="KW-0883">Thioether bond</keyword>
<evidence type="ECO:0000313" key="11">
    <source>
        <dbReference type="RefSeq" id="XP_013788282.1"/>
    </source>
</evidence>
<accession>A0ABM1BTC7</accession>
<evidence type="ECO:0000313" key="10">
    <source>
        <dbReference type="Proteomes" id="UP000694941"/>
    </source>
</evidence>
<proteinExistence type="inferred from homology"/>
<dbReference type="InterPro" id="IPR010300">
    <property type="entry name" value="CDO_1"/>
</dbReference>
<evidence type="ECO:0000256" key="4">
    <source>
        <dbReference type="ARBA" id="ARBA00022723"/>
    </source>
</evidence>
<dbReference type="SUPFAM" id="SSF51182">
    <property type="entry name" value="RmlC-like cupins"/>
    <property type="match status" value="1"/>
</dbReference>
<protein>
    <recommendedName>
        <fullName evidence="3 9">Cysteine dioxygenase</fullName>
        <ecNumber evidence="3 9">1.13.11.20</ecNumber>
    </recommendedName>
</protein>
<keyword evidence="4 9" id="KW-0479">Metal-binding</keyword>
<comment type="pathway">
    <text evidence="1 9">Organosulfur biosynthesis; taurine biosynthesis; hypotaurine from L-cysteine: step 1/2.</text>
</comment>
<comment type="catalytic activity">
    <reaction evidence="9">
        <text>L-cysteine + O2 = 3-sulfino-L-alanine + H(+)</text>
        <dbReference type="Rhea" id="RHEA:20441"/>
        <dbReference type="ChEBI" id="CHEBI:15378"/>
        <dbReference type="ChEBI" id="CHEBI:15379"/>
        <dbReference type="ChEBI" id="CHEBI:35235"/>
        <dbReference type="ChEBI" id="CHEBI:61085"/>
        <dbReference type="EC" id="1.13.11.20"/>
    </reaction>
</comment>
<comment type="similarity">
    <text evidence="2 9">Belongs to the cysteine dioxygenase family.</text>
</comment>
<sequence>METLNTEVPSPKIPQIMTLDELIQELHRIFESNSVNVEYVRDVMVAYKSNPKEWKQYAKFDRHRYTRNLVDEGNGKFNLMVLAWSEGQGSSIHDHSNCHCFMKQLSGCLTEVRYDWPSENEQMQPIGETDLKANEVAYINDSLGLHRVENRSHTEAAVSLHLYCPPFDSCRMFDQRTGHQTVSKVTFWSKYGEKTPYFQNITMTTTNSSDKITVYENN</sequence>
<evidence type="ECO:0000256" key="1">
    <source>
        <dbReference type="ARBA" id="ARBA00004759"/>
    </source>
</evidence>
<dbReference type="InterPro" id="IPR014710">
    <property type="entry name" value="RmlC-like_jellyroll"/>
</dbReference>
<evidence type="ECO:0000256" key="2">
    <source>
        <dbReference type="ARBA" id="ARBA00006622"/>
    </source>
</evidence>
<evidence type="ECO:0000256" key="6">
    <source>
        <dbReference type="ARBA" id="ARBA00022964"/>
    </source>
</evidence>
<evidence type="ECO:0000256" key="5">
    <source>
        <dbReference type="ARBA" id="ARBA00022784"/>
    </source>
</evidence>
<dbReference type="RefSeq" id="XP_013788282.1">
    <property type="nucleotide sequence ID" value="XM_013932828.2"/>
</dbReference>
<reference evidence="11" key="1">
    <citation type="submission" date="2025-08" db="UniProtKB">
        <authorList>
            <consortium name="RefSeq"/>
        </authorList>
    </citation>
    <scope>IDENTIFICATION</scope>
    <source>
        <tissue evidence="11">Muscle</tissue>
    </source>
</reference>
<dbReference type="PANTHER" id="PTHR12918">
    <property type="entry name" value="CYSTEINE DIOXYGENASE"/>
    <property type="match status" value="1"/>
</dbReference>
<organism evidence="10 11">
    <name type="scientific">Limulus polyphemus</name>
    <name type="common">Atlantic horseshoe crab</name>
    <dbReference type="NCBI Taxonomy" id="6850"/>
    <lineage>
        <taxon>Eukaryota</taxon>
        <taxon>Metazoa</taxon>
        <taxon>Ecdysozoa</taxon>
        <taxon>Arthropoda</taxon>
        <taxon>Chelicerata</taxon>
        <taxon>Merostomata</taxon>
        <taxon>Xiphosura</taxon>
        <taxon>Limulidae</taxon>
        <taxon>Limulus</taxon>
    </lineage>
</organism>
<dbReference type="CDD" id="cd10548">
    <property type="entry name" value="cupin_CDO"/>
    <property type="match status" value="1"/>
</dbReference>
<comment type="cofactor">
    <cofactor evidence="9">
        <name>Fe cation</name>
        <dbReference type="ChEBI" id="CHEBI:24875"/>
    </cofactor>
    <text evidence="9">Binds 1 Fe cation per subunit.</text>
</comment>
<gene>
    <name evidence="11" type="primary">LOC106472201</name>
</gene>
<name>A0ABM1BTC7_LIMPO</name>
<dbReference type="InterPro" id="IPR011051">
    <property type="entry name" value="RmlC_Cupin_sf"/>
</dbReference>
<keyword evidence="7 9" id="KW-0560">Oxidoreductase</keyword>
<dbReference type="GeneID" id="106472201"/>
<keyword evidence="6 9" id="KW-0223">Dioxygenase</keyword>
<evidence type="ECO:0000256" key="7">
    <source>
        <dbReference type="ARBA" id="ARBA00023002"/>
    </source>
</evidence>
<keyword evidence="10" id="KW-1185">Reference proteome</keyword>
<dbReference type="Pfam" id="PF05995">
    <property type="entry name" value="CDO_I"/>
    <property type="match status" value="1"/>
</dbReference>